<reference evidence="5" key="1">
    <citation type="submission" date="2018-05" db="EMBL/GenBank/DDBJ databases">
        <authorList>
            <person name="Lanie J.A."/>
            <person name="Ng W.-L."/>
            <person name="Kazmierczak K.M."/>
            <person name="Andrzejewski T.M."/>
            <person name="Davidsen T.M."/>
            <person name="Wayne K.J."/>
            <person name="Tettelin H."/>
            <person name="Glass J.I."/>
            <person name="Rusch D."/>
            <person name="Podicherti R."/>
            <person name="Tsui H.-C.T."/>
            <person name="Winkler M.E."/>
        </authorList>
    </citation>
    <scope>NUCLEOTIDE SEQUENCE</scope>
</reference>
<dbReference type="GO" id="GO:0000287">
    <property type="term" value="F:magnesium ion binding"/>
    <property type="evidence" value="ECO:0007669"/>
    <property type="project" value="TreeGrafter"/>
</dbReference>
<dbReference type="Pfam" id="PF13378">
    <property type="entry name" value="MR_MLE_C"/>
    <property type="match status" value="1"/>
</dbReference>
<organism evidence="5">
    <name type="scientific">marine metagenome</name>
    <dbReference type="NCBI Taxonomy" id="408172"/>
    <lineage>
        <taxon>unclassified sequences</taxon>
        <taxon>metagenomes</taxon>
        <taxon>ecological metagenomes</taxon>
    </lineage>
</organism>
<dbReference type="InterPro" id="IPR013342">
    <property type="entry name" value="Mandelate_racemase_C"/>
</dbReference>
<dbReference type="SUPFAM" id="SSF54826">
    <property type="entry name" value="Enolase N-terminal domain-like"/>
    <property type="match status" value="1"/>
</dbReference>
<dbReference type="Gene3D" id="3.20.20.120">
    <property type="entry name" value="Enolase-like C-terminal domain"/>
    <property type="match status" value="1"/>
</dbReference>
<evidence type="ECO:0000256" key="3">
    <source>
        <dbReference type="ARBA" id="ARBA00022842"/>
    </source>
</evidence>
<feature type="domain" description="Mandelate racemase/muconate lactonizing enzyme C-terminal" evidence="4">
    <location>
        <begin position="150"/>
        <end position="253"/>
    </location>
</feature>
<sequence length="384" mass="42764">MKIEKISVIVFKIRSKKVNDTDGHTHPGPEHDSKEAMLTITTDDGHSGYAFGSPESLRPYVVDNFVKKVFIDQDPMDREKLWINLAKWQRGSGASLTDRTMAVAEMALWDLAGRVLNIPVWKLLGGYREKVPAYGSTMCGDEMAGGLATPADYGNFAEWMVNRGYKAIKLHTWMPPVSWAPSVKMDIKACAAVREAVGADFPLMLDANHWYSRVDALELGKGIQDLGYYWYEEPMDEHSTESYRWLAENLDIPIIGPEYAYGKFHTRAEWIASKACDISRVGVADVGGIGPSMKIAHLAESFNMDCEIHGGGAGNLAVLGAISNARWYERGLLHPFVDYDEIPSHMNSIIDPMDDDGNIPMPTRPGLGEDINFDYISENMTSTY</sequence>
<dbReference type="SFLD" id="SFLDS00001">
    <property type="entry name" value="Enolase"/>
    <property type="match status" value="1"/>
</dbReference>
<gene>
    <name evidence="5" type="ORF">METZ01_LOCUS56307</name>
</gene>
<comment type="cofactor">
    <cofactor evidence="1">
        <name>Mg(2+)</name>
        <dbReference type="ChEBI" id="CHEBI:18420"/>
    </cofactor>
</comment>
<dbReference type="Gene3D" id="3.30.390.10">
    <property type="entry name" value="Enolase-like, N-terminal domain"/>
    <property type="match status" value="1"/>
</dbReference>
<keyword evidence="3" id="KW-0460">Magnesium</keyword>
<dbReference type="GO" id="GO:0016052">
    <property type="term" value="P:carbohydrate catabolic process"/>
    <property type="evidence" value="ECO:0007669"/>
    <property type="project" value="TreeGrafter"/>
</dbReference>
<name>A0A381SQA1_9ZZZZ</name>
<dbReference type="AlphaFoldDB" id="A0A381SQA1"/>
<dbReference type="EMBL" id="UINC01003112">
    <property type="protein sequence ID" value="SVA03453.1"/>
    <property type="molecule type" value="Genomic_DNA"/>
</dbReference>
<dbReference type="GO" id="GO:0016836">
    <property type="term" value="F:hydro-lyase activity"/>
    <property type="evidence" value="ECO:0007669"/>
    <property type="project" value="TreeGrafter"/>
</dbReference>
<dbReference type="PANTHER" id="PTHR13794">
    <property type="entry name" value="ENOLASE SUPERFAMILY, MANDELATE RACEMASE"/>
    <property type="match status" value="1"/>
</dbReference>
<evidence type="ECO:0000256" key="2">
    <source>
        <dbReference type="ARBA" id="ARBA00022723"/>
    </source>
</evidence>
<protein>
    <recommendedName>
        <fullName evidence="4">Mandelate racemase/muconate lactonizing enzyme C-terminal domain-containing protein</fullName>
    </recommendedName>
</protein>
<dbReference type="Pfam" id="PF02746">
    <property type="entry name" value="MR_MLE_N"/>
    <property type="match status" value="1"/>
</dbReference>
<dbReference type="InterPro" id="IPR029017">
    <property type="entry name" value="Enolase-like_N"/>
</dbReference>
<dbReference type="InterPro" id="IPR029065">
    <property type="entry name" value="Enolase_C-like"/>
</dbReference>
<evidence type="ECO:0000256" key="1">
    <source>
        <dbReference type="ARBA" id="ARBA00001946"/>
    </source>
</evidence>
<dbReference type="CDD" id="cd03329">
    <property type="entry name" value="MR_like_4"/>
    <property type="match status" value="1"/>
</dbReference>
<accession>A0A381SQA1</accession>
<keyword evidence="2" id="KW-0479">Metal-binding</keyword>
<evidence type="ECO:0000259" key="4">
    <source>
        <dbReference type="SMART" id="SM00922"/>
    </source>
</evidence>
<dbReference type="SUPFAM" id="SSF51604">
    <property type="entry name" value="Enolase C-terminal domain-like"/>
    <property type="match status" value="1"/>
</dbReference>
<dbReference type="InterPro" id="IPR036849">
    <property type="entry name" value="Enolase-like_C_sf"/>
</dbReference>
<dbReference type="PANTHER" id="PTHR13794:SF58">
    <property type="entry name" value="MITOCHONDRIAL ENOLASE SUPERFAMILY MEMBER 1"/>
    <property type="match status" value="1"/>
</dbReference>
<dbReference type="InterPro" id="IPR013341">
    <property type="entry name" value="Mandelate_racemase_N_dom"/>
</dbReference>
<dbReference type="SMART" id="SM00922">
    <property type="entry name" value="MR_MLE"/>
    <property type="match status" value="1"/>
</dbReference>
<evidence type="ECO:0000313" key="5">
    <source>
        <dbReference type="EMBL" id="SVA03453.1"/>
    </source>
</evidence>
<dbReference type="InterPro" id="IPR046945">
    <property type="entry name" value="RHMD-like"/>
</dbReference>
<proteinExistence type="predicted"/>